<keyword evidence="3" id="KW-1185">Reference proteome</keyword>
<proteinExistence type="predicted"/>
<reference evidence="2 3" key="1">
    <citation type="submission" date="2023-09" db="EMBL/GenBank/DDBJ databases">
        <title>Complete Genome and Methylome dissection of Bacillus brevis NEB573 original source of BbsI restriction endonuclease.</title>
        <authorList>
            <person name="Fomenkov A."/>
            <person name="Roberts R.D."/>
        </authorList>
    </citation>
    <scope>NUCLEOTIDE SEQUENCE [LARGE SCALE GENOMIC DNA]</scope>
    <source>
        <strain evidence="2 3">NEB573</strain>
    </source>
</reference>
<dbReference type="EMBL" id="CP134050">
    <property type="protein sequence ID" value="WNC16596.1"/>
    <property type="molecule type" value="Genomic_DNA"/>
</dbReference>
<name>A0ABY9TBN2_BREBE</name>
<evidence type="ECO:0000313" key="3">
    <source>
        <dbReference type="Proteomes" id="UP001256827"/>
    </source>
</evidence>
<dbReference type="Proteomes" id="UP001256827">
    <property type="component" value="Chromosome"/>
</dbReference>
<protein>
    <recommendedName>
        <fullName evidence="4">Group-specific protein</fullName>
    </recommendedName>
</protein>
<evidence type="ECO:0008006" key="4">
    <source>
        <dbReference type="Google" id="ProtNLM"/>
    </source>
</evidence>
<evidence type="ECO:0000313" key="2">
    <source>
        <dbReference type="EMBL" id="WNC16596.1"/>
    </source>
</evidence>
<keyword evidence="1" id="KW-0472">Membrane</keyword>
<organism evidence="2 3">
    <name type="scientific">Brevibacillus brevis</name>
    <name type="common">Bacillus brevis</name>
    <dbReference type="NCBI Taxonomy" id="1393"/>
    <lineage>
        <taxon>Bacteria</taxon>
        <taxon>Bacillati</taxon>
        <taxon>Bacillota</taxon>
        <taxon>Bacilli</taxon>
        <taxon>Bacillales</taxon>
        <taxon>Paenibacillaceae</taxon>
        <taxon>Brevibacillus</taxon>
    </lineage>
</organism>
<feature type="transmembrane region" description="Helical" evidence="1">
    <location>
        <begin position="41"/>
        <end position="65"/>
    </location>
</feature>
<evidence type="ECO:0000256" key="1">
    <source>
        <dbReference type="SAM" id="Phobius"/>
    </source>
</evidence>
<accession>A0ABY9TBN2</accession>
<keyword evidence="1" id="KW-1133">Transmembrane helix</keyword>
<gene>
    <name evidence="2" type="ORF">RGB73_09845</name>
</gene>
<sequence>MNKLEKAIIYLFSFIFFPIGLIIWIVSWFNQSQPFKRVGRTALYVAAASFCIHIIIGILNFVLYANIKLH</sequence>
<feature type="transmembrane region" description="Helical" evidence="1">
    <location>
        <begin position="7"/>
        <end position="29"/>
    </location>
</feature>
<keyword evidence="1" id="KW-0812">Transmembrane</keyword>
<dbReference type="RefSeq" id="WP_310771398.1">
    <property type="nucleotide sequence ID" value="NZ_CP134050.1"/>
</dbReference>